<evidence type="ECO:0000256" key="3">
    <source>
        <dbReference type="ARBA" id="ARBA00022500"/>
    </source>
</evidence>
<dbReference type="Pfam" id="PF00672">
    <property type="entry name" value="HAMP"/>
    <property type="match status" value="1"/>
</dbReference>
<protein>
    <submittedName>
        <fullName evidence="9">Methyl-accepting chemotaxis protein</fullName>
    </submittedName>
</protein>
<dbReference type="InterPro" id="IPR004089">
    <property type="entry name" value="MCPsignal_dom"/>
</dbReference>
<evidence type="ECO:0000256" key="5">
    <source>
        <dbReference type="ARBA" id="ARBA00022989"/>
    </source>
</evidence>
<dbReference type="CDD" id="cd12914">
    <property type="entry name" value="PDC1_DGC_like"/>
    <property type="match status" value="1"/>
</dbReference>
<dbReference type="PROSITE" id="PS50111">
    <property type="entry name" value="CHEMOTAXIS_TRANSDUC_2"/>
    <property type="match status" value="1"/>
</dbReference>
<evidence type="ECO:0000256" key="4">
    <source>
        <dbReference type="ARBA" id="ARBA00022692"/>
    </source>
</evidence>
<dbReference type="Pfam" id="PF00015">
    <property type="entry name" value="MCPsignal"/>
    <property type="match status" value="1"/>
</dbReference>
<dbReference type="Gene3D" id="1.10.8.500">
    <property type="entry name" value="HAMP domain in histidine kinase"/>
    <property type="match status" value="1"/>
</dbReference>
<proteinExistence type="inferred from homology"/>
<dbReference type="CDD" id="cd12912">
    <property type="entry name" value="PDC2_MCP_like"/>
    <property type="match status" value="1"/>
</dbReference>
<dbReference type="PANTHER" id="PTHR32089">
    <property type="entry name" value="METHYL-ACCEPTING CHEMOTAXIS PROTEIN MCPB"/>
    <property type="match status" value="1"/>
</dbReference>
<dbReference type="PANTHER" id="PTHR32089:SF112">
    <property type="entry name" value="LYSOZYME-LIKE PROTEIN-RELATED"/>
    <property type="match status" value="1"/>
</dbReference>
<dbReference type="SUPFAM" id="SSF103190">
    <property type="entry name" value="Sensory domain-like"/>
    <property type="match status" value="1"/>
</dbReference>
<dbReference type="Gene3D" id="1.10.287.950">
    <property type="entry name" value="Methyl-accepting chemotaxis protein"/>
    <property type="match status" value="1"/>
</dbReference>
<dbReference type="InterPro" id="IPR003660">
    <property type="entry name" value="HAMP_dom"/>
</dbReference>
<evidence type="ECO:0000256" key="8">
    <source>
        <dbReference type="ARBA" id="ARBA00029447"/>
    </source>
</evidence>
<dbReference type="Pfam" id="PF02743">
    <property type="entry name" value="dCache_1"/>
    <property type="match status" value="1"/>
</dbReference>
<dbReference type="InterPro" id="IPR033479">
    <property type="entry name" value="dCache_1"/>
</dbReference>
<dbReference type="EMBL" id="AP019308">
    <property type="protein sequence ID" value="BBH22363.1"/>
    <property type="molecule type" value="Genomic_DNA"/>
</dbReference>
<dbReference type="KEGG" id="pbk:Back11_37080"/>
<evidence type="ECO:0000313" key="10">
    <source>
        <dbReference type="Proteomes" id="UP000275368"/>
    </source>
</evidence>
<keyword evidence="3" id="KW-0145">Chemotaxis</keyword>
<dbReference type="InterPro" id="IPR029151">
    <property type="entry name" value="Sensor-like_sf"/>
</dbReference>
<keyword evidence="6" id="KW-0472">Membrane</keyword>
<keyword evidence="4" id="KW-0812">Transmembrane</keyword>
<keyword evidence="7" id="KW-0807">Transducer</keyword>
<comment type="subcellular location">
    <subcellularLocation>
        <location evidence="1">Cell membrane</location>
        <topology evidence="1">Multi-pass membrane protein</topology>
    </subcellularLocation>
</comment>
<keyword evidence="2" id="KW-1003">Cell membrane</keyword>
<evidence type="ECO:0000256" key="2">
    <source>
        <dbReference type="ARBA" id="ARBA00022475"/>
    </source>
</evidence>
<dbReference type="SMART" id="SM00304">
    <property type="entry name" value="HAMP"/>
    <property type="match status" value="1"/>
</dbReference>
<evidence type="ECO:0000256" key="6">
    <source>
        <dbReference type="ARBA" id="ARBA00023136"/>
    </source>
</evidence>
<dbReference type="GO" id="GO:0007165">
    <property type="term" value="P:signal transduction"/>
    <property type="evidence" value="ECO:0007669"/>
    <property type="project" value="UniProtKB-KW"/>
</dbReference>
<evidence type="ECO:0000256" key="7">
    <source>
        <dbReference type="ARBA" id="ARBA00023224"/>
    </source>
</evidence>
<evidence type="ECO:0000256" key="1">
    <source>
        <dbReference type="ARBA" id="ARBA00004651"/>
    </source>
</evidence>
<gene>
    <name evidence="9" type="ORF">Back11_37080</name>
</gene>
<reference evidence="9 10" key="1">
    <citation type="submission" date="2018-11" db="EMBL/GenBank/DDBJ databases">
        <title>Complete genome sequence of Paenibacillus baekrokdamisoli strain KCTC 33723.</title>
        <authorList>
            <person name="Kang S.W."/>
            <person name="Lee K.C."/>
            <person name="Kim K.K."/>
            <person name="Kim J.S."/>
            <person name="Kim D.S."/>
            <person name="Ko S.H."/>
            <person name="Yang S.H."/>
            <person name="Lee J.S."/>
        </authorList>
    </citation>
    <scope>NUCLEOTIDE SEQUENCE [LARGE SCALE GENOMIC DNA]</scope>
    <source>
        <strain evidence="9 10">KCTC 33723</strain>
    </source>
</reference>
<organism evidence="9 10">
    <name type="scientific">Paenibacillus baekrokdamisoli</name>
    <dbReference type="NCBI Taxonomy" id="1712516"/>
    <lineage>
        <taxon>Bacteria</taxon>
        <taxon>Bacillati</taxon>
        <taxon>Bacillota</taxon>
        <taxon>Bacilli</taxon>
        <taxon>Bacillales</taxon>
        <taxon>Paenibacillaceae</taxon>
        <taxon>Paenibacillus</taxon>
    </lineage>
</organism>
<sequence length="688" mass="75383">MTKLNLKHNRRTFSSVSLRVKLPVWISLLVVLVLTGSSIFTYTFGARIVLMKSKDEINANAERIGQYLFSTMQLEEQSLYLVSGHTEIMDLLKLSNGKNLSDQDFFSPKNELQVKTNAIFAQSKLGTQGIEGITLINIQGKAIASSSPSSVKLDLSEREYFKVALRGKFTISDALISKSTKALVTVFAEPIKAEDGTVLGVCVFTIDRSLFVDKLKNIKINDEGSVFVVSRQGTYIYHSTVPGLVGKKLDSALFTDILKQKASGEILTGNIKNDKTYIRYAKIPDADWMVVIEDDYADIQKPLDVLLNNIIIVTAVSVLIAIAAGLLISRGITTPISRLTVLFKNLSSGDLTVRADGKYYSEFRELADSFNTMAAKNKELIGHMNTSIEVLNTSTSELDQTSKSTAQSLRETSVTTMEIARAMESQSNETELIVGKFYGLGEQIATISQTAQSVKNRSEAIVEVFHTSNEVIENLIEINNRNEQEVQKISSITALQVESSNHIQAITGKIGDIANQTNLLALNASIEAARAGEHGRGFAVVAGEIRKLAEQSSKQSAEINEIIKQSLLHVKENNLSVGEIQTITLRQNEFVGKTQQAFSVILEHVKDITMQIQSMASEVTHMAKDKDEVLESAQTLSASGEEVSASIEEVTATVQDQSSMVQTLAGMVESIDNLTKDLANCASQFKVK</sequence>
<dbReference type="GO" id="GO:0006935">
    <property type="term" value="P:chemotaxis"/>
    <property type="evidence" value="ECO:0007669"/>
    <property type="project" value="UniProtKB-KW"/>
</dbReference>
<evidence type="ECO:0000313" key="9">
    <source>
        <dbReference type="EMBL" id="BBH22363.1"/>
    </source>
</evidence>
<keyword evidence="5" id="KW-1133">Transmembrane helix</keyword>
<name>A0A3G9JBR7_9BACL</name>
<dbReference type="PROSITE" id="PS50885">
    <property type="entry name" value="HAMP"/>
    <property type="match status" value="1"/>
</dbReference>
<dbReference type="RefSeq" id="WP_125660361.1">
    <property type="nucleotide sequence ID" value="NZ_AP019308.1"/>
</dbReference>
<accession>A0A3G9JBR7</accession>
<dbReference type="Gene3D" id="3.30.450.20">
    <property type="entry name" value="PAS domain"/>
    <property type="match status" value="1"/>
</dbReference>
<comment type="similarity">
    <text evidence="8">Belongs to the methyl-accepting chemotaxis (MCP) protein family.</text>
</comment>
<dbReference type="AlphaFoldDB" id="A0A3G9JBR7"/>
<dbReference type="GO" id="GO:0005886">
    <property type="term" value="C:plasma membrane"/>
    <property type="evidence" value="ECO:0007669"/>
    <property type="project" value="UniProtKB-SubCell"/>
</dbReference>
<keyword evidence="10" id="KW-1185">Reference proteome</keyword>
<dbReference type="Proteomes" id="UP000275368">
    <property type="component" value="Chromosome"/>
</dbReference>
<dbReference type="SMART" id="SM00283">
    <property type="entry name" value="MA"/>
    <property type="match status" value="1"/>
</dbReference>
<dbReference type="SUPFAM" id="SSF58104">
    <property type="entry name" value="Methyl-accepting chemotaxis protein (MCP) signaling domain"/>
    <property type="match status" value="1"/>
</dbReference>
<dbReference type="CDD" id="cd06225">
    <property type="entry name" value="HAMP"/>
    <property type="match status" value="1"/>
</dbReference>
<dbReference type="OrthoDB" id="243053at2"/>